<dbReference type="Pfam" id="PF01735">
    <property type="entry name" value="PLA2_B"/>
    <property type="match status" value="1"/>
</dbReference>
<dbReference type="PANTHER" id="PTHR10728">
    <property type="entry name" value="CYTOSOLIC PHOSPHOLIPASE A2"/>
    <property type="match status" value="1"/>
</dbReference>
<dbReference type="InterPro" id="IPR016035">
    <property type="entry name" value="Acyl_Trfase/lysoPLipase"/>
</dbReference>
<dbReference type="GO" id="GO:0005509">
    <property type="term" value="F:calcium ion binding"/>
    <property type="evidence" value="ECO:0007669"/>
    <property type="project" value="TreeGrafter"/>
</dbReference>
<reference evidence="5" key="1">
    <citation type="thesis" date="2021" institute="BYU ScholarsArchive" country="Provo, UT, USA">
        <title>Applications of and Algorithms for Genome Assembly and Genomic Analyses with an Emphasis on Marine Teleosts.</title>
        <authorList>
            <person name="Pickett B.D."/>
        </authorList>
    </citation>
    <scope>NUCLEOTIDE SEQUENCE</scope>
    <source>
        <strain evidence="5">HI-2016</strain>
    </source>
</reference>
<keyword evidence="1 3" id="KW-0378">Hydrolase</keyword>
<evidence type="ECO:0000256" key="1">
    <source>
        <dbReference type="ARBA" id="ARBA00022801"/>
    </source>
</evidence>
<dbReference type="GO" id="GO:0046475">
    <property type="term" value="P:glycerophospholipid catabolic process"/>
    <property type="evidence" value="ECO:0007669"/>
    <property type="project" value="TreeGrafter"/>
</dbReference>
<dbReference type="GO" id="GO:0005635">
    <property type="term" value="C:nuclear envelope"/>
    <property type="evidence" value="ECO:0007669"/>
    <property type="project" value="TreeGrafter"/>
</dbReference>
<dbReference type="Gene3D" id="3.40.1090.10">
    <property type="entry name" value="Cytosolic phospholipase A2 catalytic domain"/>
    <property type="match status" value="1"/>
</dbReference>
<dbReference type="OrthoDB" id="270970at2759"/>
<dbReference type="EMBL" id="JAFBMS010000559">
    <property type="protein sequence ID" value="KAG9330533.1"/>
    <property type="molecule type" value="Genomic_DNA"/>
</dbReference>
<gene>
    <name evidence="5" type="ORF">JZ751_024012</name>
</gene>
<proteinExistence type="predicted"/>
<evidence type="ECO:0000256" key="3">
    <source>
        <dbReference type="PROSITE-ProRule" id="PRU00555"/>
    </source>
</evidence>
<organism evidence="5 6">
    <name type="scientific">Albula glossodonta</name>
    <name type="common">roundjaw bonefish</name>
    <dbReference type="NCBI Taxonomy" id="121402"/>
    <lineage>
        <taxon>Eukaryota</taxon>
        <taxon>Metazoa</taxon>
        <taxon>Chordata</taxon>
        <taxon>Craniata</taxon>
        <taxon>Vertebrata</taxon>
        <taxon>Euteleostomi</taxon>
        <taxon>Actinopterygii</taxon>
        <taxon>Neopterygii</taxon>
        <taxon>Teleostei</taxon>
        <taxon>Albuliformes</taxon>
        <taxon>Albulidae</taxon>
        <taxon>Albula</taxon>
    </lineage>
</organism>
<dbReference type="SUPFAM" id="SSF52151">
    <property type="entry name" value="FabD/lysophospholipase-like"/>
    <property type="match status" value="1"/>
</dbReference>
<dbReference type="GO" id="GO:0005544">
    <property type="term" value="F:calcium-dependent phospholipid binding"/>
    <property type="evidence" value="ECO:0007669"/>
    <property type="project" value="TreeGrafter"/>
</dbReference>
<evidence type="ECO:0000313" key="6">
    <source>
        <dbReference type="Proteomes" id="UP000824540"/>
    </source>
</evidence>
<dbReference type="PROSITE" id="PS51210">
    <property type="entry name" value="PLA2C"/>
    <property type="match status" value="1"/>
</dbReference>
<protein>
    <recommendedName>
        <fullName evidence="4">PLA2c domain-containing protein</fullName>
    </recommendedName>
</protein>
<keyword evidence="3" id="KW-0442">Lipid degradation</keyword>
<evidence type="ECO:0000259" key="4">
    <source>
        <dbReference type="PROSITE" id="PS51210"/>
    </source>
</evidence>
<name>A0A8T2MSC4_9TELE</name>
<dbReference type="AlphaFoldDB" id="A0A8T2MSC4"/>
<evidence type="ECO:0000313" key="5">
    <source>
        <dbReference type="EMBL" id="KAG9330533.1"/>
    </source>
</evidence>
<feature type="domain" description="PLA2c" evidence="4">
    <location>
        <begin position="22"/>
        <end position="122"/>
    </location>
</feature>
<keyword evidence="6" id="KW-1185">Reference proteome</keyword>
<accession>A0A8T2MSC4</accession>
<dbReference type="Proteomes" id="UP000824540">
    <property type="component" value="Unassembled WGS sequence"/>
</dbReference>
<dbReference type="InterPro" id="IPR002642">
    <property type="entry name" value="LysoPLipase_cat_dom"/>
</dbReference>
<comment type="caution">
    <text evidence="5">The sequence shown here is derived from an EMBL/GenBank/DDBJ whole genome shotgun (WGS) entry which is preliminary data.</text>
</comment>
<sequence length="122" mass="13184">MIRRSFGASSHFAHLYYMEIQSGHPQSEYIRVSRSLSESEAKFVAERKVKIAKCLSANGINCEAASVPHIAVLGSGGGERAMVGLLGCLDQMGQDNLLDSTLYLCGVSGSTWSANFFCFSII</sequence>
<dbReference type="PANTHER" id="PTHR10728:SF39">
    <property type="entry name" value="CYTOSOLIC PHOSPHOLIPASE A2 GAMMA"/>
    <property type="match status" value="1"/>
</dbReference>
<dbReference type="GO" id="GO:0005829">
    <property type="term" value="C:cytosol"/>
    <property type="evidence" value="ECO:0007669"/>
    <property type="project" value="TreeGrafter"/>
</dbReference>
<dbReference type="GO" id="GO:0047498">
    <property type="term" value="F:calcium-dependent phospholipase A2 activity"/>
    <property type="evidence" value="ECO:0007669"/>
    <property type="project" value="TreeGrafter"/>
</dbReference>
<keyword evidence="2 3" id="KW-0443">Lipid metabolism</keyword>
<evidence type="ECO:0000256" key="2">
    <source>
        <dbReference type="ARBA" id="ARBA00023098"/>
    </source>
</evidence>
<dbReference type="GO" id="GO:0005654">
    <property type="term" value="C:nucleoplasm"/>
    <property type="evidence" value="ECO:0007669"/>
    <property type="project" value="TreeGrafter"/>
</dbReference>